<sequence length="210" mass="23256">MLIKEFCAENLTDLAKLDPKEVSRVELCDNLAVGGTTPSYGTIKEAAAYLHEKGITLSTMIRPRGGNFVYNSLELKVMEEDILIAVELESDGLVLGLLTSDHQLDLEGLEYLLPATQGLTLTFHRAFDRIPKNEQFQAMDHLIDLGFHRLLIHGDASDNPISENSEHLKKLIQHADGRIEIVLAGGVTKENCSHLSQDIKTPYVHGTKIV</sequence>
<comment type="caution">
    <text evidence="2">Once thought to be involved in copper homeostasis, experiments in E.coli have shown this is not the case.</text>
</comment>
<accession>A0ABV2JGN5</accession>
<evidence type="ECO:0000256" key="2">
    <source>
        <dbReference type="HAMAP-Rule" id="MF_00795"/>
    </source>
</evidence>
<dbReference type="InterPro" id="IPR005627">
    <property type="entry name" value="CutC-like"/>
</dbReference>
<protein>
    <recommendedName>
        <fullName evidence="2">PF03932 family protein CutC</fullName>
    </recommendedName>
</protein>
<dbReference type="Proteomes" id="UP001549037">
    <property type="component" value="Unassembled WGS sequence"/>
</dbReference>
<dbReference type="HAMAP" id="MF_00795">
    <property type="entry name" value="CutC"/>
    <property type="match status" value="1"/>
</dbReference>
<evidence type="ECO:0000256" key="1">
    <source>
        <dbReference type="ARBA" id="ARBA00007768"/>
    </source>
</evidence>
<dbReference type="InterPro" id="IPR036822">
    <property type="entry name" value="CutC-like_dom_sf"/>
</dbReference>
<keyword evidence="2" id="KW-0963">Cytoplasm</keyword>
<reference evidence="3 4" key="1">
    <citation type="submission" date="2024-06" db="EMBL/GenBank/DDBJ databases">
        <title>Genomic Encyclopedia of Type Strains, Phase IV (KMG-IV): sequencing the most valuable type-strain genomes for metagenomic binning, comparative biology and taxonomic classification.</title>
        <authorList>
            <person name="Goeker M."/>
        </authorList>
    </citation>
    <scope>NUCLEOTIDE SEQUENCE [LARGE SCALE GENOMIC DNA]</scope>
    <source>
        <strain evidence="3 4">DSM 28302</strain>
    </source>
</reference>
<comment type="similarity">
    <text evidence="1 2">Belongs to the CutC family.</text>
</comment>
<dbReference type="SUPFAM" id="SSF110395">
    <property type="entry name" value="CutC-like"/>
    <property type="match status" value="1"/>
</dbReference>
<comment type="caution">
    <text evidence="3">The sequence shown here is derived from an EMBL/GenBank/DDBJ whole genome shotgun (WGS) entry which is preliminary data.</text>
</comment>
<dbReference type="Pfam" id="PF03932">
    <property type="entry name" value="CutC"/>
    <property type="match status" value="1"/>
</dbReference>
<comment type="subcellular location">
    <subcellularLocation>
        <location evidence="2">Cytoplasm</location>
    </subcellularLocation>
</comment>
<dbReference type="PANTHER" id="PTHR12598">
    <property type="entry name" value="COPPER HOMEOSTASIS PROTEIN CUTC"/>
    <property type="match status" value="1"/>
</dbReference>
<gene>
    <name evidence="2" type="primary">cutC</name>
    <name evidence="3" type="ORF">ABID28_001586</name>
</gene>
<dbReference type="Gene3D" id="3.20.20.380">
    <property type="entry name" value="Copper homeostasis (CutC) domain"/>
    <property type="match status" value="1"/>
</dbReference>
<evidence type="ECO:0000313" key="4">
    <source>
        <dbReference type="Proteomes" id="UP001549037"/>
    </source>
</evidence>
<keyword evidence="4" id="KW-1185">Reference proteome</keyword>
<evidence type="ECO:0000313" key="3">
    <source>
        <dbReference type="EMBL" id="MET3634925.1"/>
    </source>
</evidence>
<dbReference type="RefSeq" id="WP_354369654.1">
    <property type="nucleotide sequence ID" value="NZ_JBEPLN010000031.1"/>
</dbReference>
<organism evidence="3 4">
    <name type="scientific">Streptococcus porcorum</name>
    <dbReference type="NCBI Taxonomy" id="701526"/>
    <lineage>
        <taxon>Bacteria</taxon>
        <taxon>Bacillati</taxon>
        <taxon>Bacillota</taxon>
        <taxon>Bacilli</taxon>
        <taxon>Lactobacillales</taxon>
        <taxon>Streptococcaceae</taxon>
        <taxon>Streptococcus</taxon>
    </lineage>
</organism>
<dbReference type="EMBL" id="JBEPLN010000031">
    <property type="protein sequence ID" value="MET3634925.1"/>
    <property type="molecule type" value="Genomic_DNA"/>
</dbReference>
<dbReference type="PANTHER" id="PTHR12598:SF0">
    <property type="entry name" value="COPPER HOMEOSTASIS PROTEIN CUTC HOMOLOG"/>
    <property type="match status" value="1"/>
</dbReference>
<proteinExistence type="inferred from homology"/>
<name>A0ABV2JGN5_9STRE</name>